<evidence type="ECO:0000313" key="3">
    <source>
        <dbReference type="Proteomes" id="UP000320231"/>
    </source>
</evidence>
<proteinExistence type="predicted"/>
<organism evidence="2 3">
    <name type="scientific">Vreelandella sulfidaeris</name>
    <dbReference type="NCBI Taxonomy" id="115553"/>
    <lineage>
        <taxon>Bacteria</taxon>
        <taxon>Pseudomonadati</taxon>
        <taxon>Pseudomonadota</taxon>
        <taxon>Gammaproteobacteria</taxon>
        <taxon>Oceanospirillales</taxon>
        <taxon>Halomonadaceae</taxon>
        <taxon>Vreelandella</taxon>
    </lineage>
</organism>
<dbReference type="Proteomes" id="UP000320231">
    <property type="component" value="Chromosome"/>
</dbReference>
<evidence type="ECO:0000256" key="1">
    <source>
        <dbReference type="SAM" id="MobiDB-lite"/>
    </source>
</evidence>
<sequence>MKRRPVARAAISSVVERATGEPLGCRHDREVIEEPLIDEFYELQARIATLGMELARTRGQGGRGGHRVGTGLPEDAHHARLRSAL</sequence>
<accession>A0A455UGS8</accession>
<dbReference type="KEGG" id="hsr:HSBAA_48240"/>
<evidence type="ECO:0000313" key="2">
    <source>
        <dbReference type="EMBL" id="BBI63518.1"/>
    </source>
</evidence>
<dbReference type="EMBL" id="AP019514">
    <property type="protein sequence ID" value="BBI63518.1"/>
    <property type="molecule type" value="Genomic_DNA"/>
</dbReference>
<protein>
    <submittedName>
        <fullName evidence="2">Uncharacterized protein</fullName>
    </submittedName>
</protein>
<name>A0A455UGS8_9GAMM</name>
<reference evidence="2 3" key="1">
    <citation type="journal article" date="2019" name="Microbiol. Resour. Announc.">
        <title>Complete Genome Sequence of Halomonas sulfidaeris Strain Esulfide1 Isolated from a Metal Sulfide Rock at a Depth of 2,200 Meters, Obtained Using Nanopore Sequencing.</title>
        <authorList>
            <person name="Saito M."/>
            <person name="Nishigata A."/>
            <person name="Galipon J."/>
            <person name="Arakawa K."/>
        </authorList>
    </citation>
    <scope>NUCLEOTIDE SEQUENCE [LARGE SCALE GENOMIC DNA]</scope>
    <source>
        <strain evidence="2 3">ATCC BAA-803</strain>
    </source>
</reference>
<feature type="region of interest" description="Disordered" evidence="1">
    <location>
        <begin position="57"/>
        <end position="85"/>
    </location>
</feature>
<gene>
    <name evidence="2" type="ORF">HSBAA_48240</name>
</gene>
<dbReference type="AlphaFoldDB" id="A0A455UGS8"/>